<feature type="region of interest" description="Disordered" evidence="1">
    <location>
        <begin position="511"/>
        <end position="582"/>
    </location>
</feature>
<reference evidence="2 3" key="1">
    <citation type="journal article" date="2018" name="Mol. Biol. Evol.">
        <title>Broad Genomic Sampling Reveals a Smut Pathogenic Ancestry of the Fungal Clade Ustilaginomycotina.</title>
        <authorList>
            <person name="Kijpornyongpan T."/>
            <person name="Mondo S.J."/>
            <person name="Barry K."/>
            <person name="Sandor L."/>
            <person name="Lee J."/>
            <person name="Lipzen A."/>
            <person name="Pangilinan J."/>
            <person name="LaButti K."/>
            <person name="Hainaut M."/>
            <person name="Henrissat B."/>
            <person name="Grigoriev I.V."/>
            <person name="Spatafora J.W."/>
            <person name="Aime M.C."/>
        </authorList>
    </citation>
    <scope>NUCLEOTIDE SEQUENCE [LARGE SCALE GENOMIC DNA]</scope>
    <source>
        <strain evidence="2 3">MCA 4186</strain>
    </source>
</reference>
<feature type="compositionally biased region" description="Basic residues" evidence="1">
    <location>
        <begin position="1115"/>
        <end position="1133"/>
    </location>
</feature>
<accession>A0A316ZDM0</accession>
<evidence type="ECO:0000256" key="1">
    <source>
        <dbReference type="SAM" id="MobiDB-lite"/>
    </source>
</evidence>
<dbReference type="Proteomes" id="UP000245946">
    <property type="component" value="Unassembled WGS sequence"/>
</dbReference>
<feature type="compositionally biased region" description="Acidic residues" evidence="1">
    <location>
        <begin position="1145"/>
        <end position="1174"/>
    </location>
</feature>
<feature type="compositionally biased region" description="Polar residues" evidence="1">
    <location>
        <begin position="802"/>
        <end position="815"/>
    </location>
</feature>
<feature type="region of interest" description="Disordered" evidence="1">
    <location>
        <begin position="913"/>
        <end position="961"/>
    </location>
</feature>
<dbReference type="RefSeq" id="XP_025600089.1">
    <property type="nucleotide sequence ID" value="XM_025741833.1"/>
</dbReference>
<feature type="compositionally biased region" description="Low complexity" evidence="1">
    <location>
        <begin position="519"/>
        <end position="541"/>
    </location>
</feature>
<dbReference type="OrthoDB" id="2564267at2759"/>
<feature type="region of interest" description="Disordered" evidence="1">
    <location>
        <begin position="1086"/>
        <end position="1192"/>
    </location>
</feature>
<feature type="region of interest" description="Disordered" evidence="1">
    <location>
        <begin position="854"/>
        <end position="876"/>
    </location>
</feature>
<feature type="region of interest" description="Disordered" evidence="1">
    <location>
        <begin position="97"/>
        <end position="125"/>
    </location>
</feature>
<organism evidence="2 3">
    <name type="scientific">Tilletiopsis washingtonensis</name>
    <dbReference type="NCBI Taxonomy" id="58919"/>
    <lineage>
        <taxon>Eukaryota</taxon>
        <taxon>Fungi</taxon>
        <taxon>Dikarya</taxon>
        <taxon>Basidiomycota</taxon>
        <taxon>Ustilaginomycotina</taxon>
        <taxon>Exobasidiomycetes</taxon>
        <taxon>Entylomatales</taxon>
        <taxon>Entylomatales incertae sedis</taxon>
        <taxon>Tilletiopsis</taxon>
    </lineage>
</organism>
<evidence type="ECO:0000313" key="3">
    <source>
        <dbReference type="Proteomes" id="UP000245946"/>
    </source>
</evidence>
<feature type="region of interest" description="Disordered" evidence="1">
    <location>
        <begin position="217"/>
        <end position="340"/>
    </location>
</feature>
<feature type="compositionally biased region" description="Acidic residues" evidence="1">
    <location>
        <begin position="256"/>
        <end position="270"/>
    </location>
</feature>
<feature type="region of interest" description="Disordered" evidence="1">
    <location>
        <begin position="788"/>
        <end position="815"/>
    </location>
</feature>
<evidence type="ECO:0000313" key="2">
    <source>
        <dbReference type="EMBL" id="PWN99810.1"/>
    </source>
</evidence>
<feature type="region of interest" description="Disordered" evidence="1">
    <location>
        <begin position="1693"/>
        <end position="1737"/>
    </location>
</feature>
<feature type="compositionally biased region" description="Pro residues" evidence="1">
    <location>
        <begin position="112"/>
        <end position="121"/>
    </location>
</feature>
<feature type="region of interest" description="Disordered" evidence="1">
    <location>
        <begin position="1281"/>
        <end position="1540"/>
    </location>
</feature>
<feature type="compositionally biased region" description="Low complexity" evidence="1">
    <location>
        <begin position="393"/>
        <end position="409"/>
    </location>
</feature>
<feature type="compositionally biased region" description="Low complexity" evidence="1">
    <location>
        <begin position="15"/>
        <end position="33"/>
    </location>
</feature>
<feature type="compositionally biased region" description="Polar residues" evidence="1">
    <location>
        <begin position="323"/>
        <end position="333"/>
    </location>
</feature>
<feature type="compositionally biased region" description="Polar residues" evidence="1">
    <location>
        <begin position="414"/>
        <end position="424"/>
    </location>
</feature>
<feature type="compositionally biased region" description="Basic and acidic residues" evidence="1">
    <location>
        <begin position="1281"/>
        <end position="1311"/>
    </location>
</feature>
<sequence>MSAFPAFERAQAGLSSRNLAAAASSSSGRPLSSFDPGPSGGSMSTPVPVLALDGDAAGIPPTPEAKVPKISKRTNARLQLAAALIEADNEEIEARAQAAAAAIAGQQHDPNSPHPAPPPQPKLASQSAIFAPYREDAGSLPPVVRARAGSAASRLSRPSLATGDEPRGSIDFLGVRLPTEKKYGYSQGAPSSTGYSHSRAGSIAGTTRLSRSGSLMSATGALRPGDAVWDGPGERPRSSMSHSRRGSLGAMAADAATDDALSEAGSDEALSDWGVEKFLSTDARTRITGRRSRANSSLGHGAGGDRPRSVLSTTSDAPRATSDIGTSATQSGQPGAAAGANAELLARIKLYRERQENLPPSQWDGPGPAADASAVAAHLSTPQGKAAADRPVSTQASPPRRRASSSSTPGALFSTPSPRMTLNQGLGGLGLDDEAAKAAAKKEEGVRQGLVAHERSATVDAAPEHATIMQRRESSMGILGDSWSEQGSDYEAAPEADEEIVARLAQAAGVRISPPSSPGPSSAAPVPQPLAPAFQPSAAAPRPAPATPAEAFHDGSTTGHDFEPQSEDQDMAGVGSFSRSHSRRNSLMASAFLSNDERPAGTMSPVLGPSQILKPGDVVSGGSYSRPGTPGGIGSPARRMSGFATPILGVGAVLAEDPFRHLPQGPSPYPASPANRLMDLGADPYAAAAQMRHRHGESMAGIGAGMMSPSLSFASPSSGFGQVTAPQRKSMPMDSLSTKQLQALARGGAFPEYYGIIDASGPPSPALAGFDEAELLDAAGLDPLAAAQPHEEPTEGEDGTPAAQQPATEPSMPKTSRFSAIFGTNASLADAAEALRDAGEPDLSSVRWGWRKRGAQAMQDGGGENETGQEKRAKSRGLLTTVLPFKSSAAANDGSAADPHGAPGGELFAKLQKAAQEQDDVDDSLISPPSKGPLRPRGLSERLPGTLTMPAPLQGSRLAPRMRLTPPPDQVLRENVAAANAKRQSQLHVPEGFVLHNRGLPAMRQLQVGGAAGPRPLFMAPQGDKKHDAVVSAFLNSAEGRRLINIPAAAPAGIGRRAAAPTTALFRNQLVQHDDEREGWGWEATASQAPEDEAAALDMKKKSKGAAKRAEKKAAKLKRKRKAARAERRRKREAAKQNGTSYEAVAEEESPDEDLDLSEDSSSEASDTDSDDASDASWNTEDEKRWIDNQKPAGKLFGKSLLDVAAEKKHINVSKNRYYGQTEIEEMNQADAQSAMLGDGQSIAPSAAARSFRDNPLGYNDTRERMQAAFGTDHIWAREMAKRREEEAREAEEREVRRLAEEEYQKAEAERKLRKMRGKKGKQARAAAAAAKAAEEANKTPRGDALQLPEERADGDASPPRSRTPIQAPQIALDLPTDDAGNDGASSRRSGRPSETAAEWFARSDDEESSDGSSLEDEAERRRQALQRARQSMALDPSTVPVLSIDSTQDGDSDSSEDNVPLSQLRKKAPPSFAAGLTIGGNQSSDEEVPLAAIVAKRKARESKMGTLDLDFGGSPRAPPAPAPALEPESDSSDDAPLGLRHANGAAALAAIAAQKAARREASGADASESDNDSDDAPLGAMHPQAAIIAEQRAVIERLQAENAQAKAQMMGGMPSFGPYGQPAGFDPRMSFMPGMGDPRMSMMNLGMPMNGGMPATASAANLMSYDSAAPHASPMMHQGAAMGSPAMVSAPSMTPLAPPIMGDPKSSSIDRWRSEVAPRAPGSSGPTSKEGSEALV</sequence>
<feature type="compositionally biased region" description="Low complexity" evidence="1">
    <location>
        <begin position="97"/>
        <end position="110"/>
    </location>
</feature>
<protein>
    <submittedName>
        <fullName evidence="2">Uncharacterized protein</fullName>
    </submittedName>
</protein>
<gene>
    <name evidence="2" type="ORF">FA09DRAFT_328593</name>
</gene>
<feature type="region of interest" description="Disordered" evidence="1">
    <location>
        <begin position="353"/>
        <end position="430"/>
    </location>
</feature>
<feature type="region of interest" description="Disordered" evidence="1">
    <location>
        <begin position="1560"/>
        <end position="1580"/>
    </location>
</feature>
<proteinExistence type="predicted"/>
<feature type="compositionally biased region" description="Basic and acidic residues" evidence="1">
    <location>
        <begin position="1333"/>
        <end position="1342"/>
    </location>
</feature>
<dbReference type="GeneID" id="37269377"/>
<feature type="compositionally biased region" description="Basic residues" evidence="1">
    <location>
        <begin position="1312"/>
        <end position="1323"/>
    </location>
</feature>
<keyword evidence="3" id="KW-1185">Reference proteome</keyword>
<name>A0A316ZDM0_9BASI</name>
<dbReference type="STRING" id="58919.A0A316ZDM0"/>
<feature type="region of interest" description="Disordered" evidence="1">
    <location>
        <begin position="472"/>
        <end position="495"/>
    </location>
</feature>
<feature type="compositionally biased region" description="Acidic residues" evidence="1">
    <location>
        <begin position="1405"/>
        <end position="1418"/>
    </location>
</feature>
<dbReference type="EMBL" id="KZ819287">
    <property type="protein sequence ID" value="PWN99810.1"/>
    <property type="molecule type" value="Genomic_DNA"/>
</dbReference>
<feature type="region of interest" description="Disordered" evidence="1">
    <location>
        <begin position="15"/>
        <end position="70"/>
    </location>
</feature>